<dbReference type="AlphaFoldDB" id="A0A1B4XDV4"/>
<evidence type="ECO:0000313" key="6">
    <source>
        <dbReference type="Proteomes" id="UP000243180"/>
    </source>
</evidence>
<dbReference type="NCBIfam" id="TIGR03421">
    <property type="entry name" value="FeS_CyaY"/>
    <property type="match status" value="1"/>
</dbReference>
<dbReference type="InParanoid" id="A0A1B4XDV4"/>
<evidence type="ECO:0000313" key="5">
    <source>
        <dbReference type="EMBL" id="BAV32981.1"/>
    </source>
</evidence>
<dbReference type="InterPro" id="IPR020895">
    <property type="entry name" value="Frataxin_CS"/>
</dbReference>
<dbReference type="GO" id="GO:0016226">
    <property type="term" value="P:iron-sulfur cluster assembly"/>
    <property type="evidence" value="ECO:0007669"/>
    <property type="project" value="UniProtKB-UniRule"/>
</dbReference>
<dbReference type="SUPFAM" id="SSF55387">
    <property type="entry name" value="Frataxin/Nqo15-like"/>
    <property type="match status" value="1"/>
</dbReference>
<keyword evidence="2 4" id="KW-0479">Metal-binding</keyword>
<dbReference type="PANTHER" id="PTHR16821">
    <property type="entry name" value="FRATAXIN"/>
    <property type="match status" value="1"/>
</dbReference>
<dbReference type="GO" id="GO:0005829">
    <property type="term" value="C:cytosol"/>
    <property type="evidence" value="ECO:0007669"/>
    <property type="project" value="TreeGrafter"/>
</dbReference>
<proteinExistence type="inferred from homology"/>
<dbReference type="GO" id="GO:0008199">
    <property type="term" value="F:ferric iron binding"/>
    <property type="evidence" value="ECO:0007669"/>
    <property type="project" value="InterPro"/>
</dbReference>
<keyword evidence="3 4" id="KW-0408">Iron</keyword>
<keyword evidence="6" id="KW-1185">Reference proteome</keyword>
<dbReference type="EMBL" id="AP014879">
    <property type="protein sequence ID" value="BAV32981.1"/>
    <property type="molecule type" value="Genomic_DNA"/>
</dbReference>
<evidence type="ECO:0000256" key="1">
    <source>
        <dbReference type="ARBA" id="ARBA00008183"/>
    </source>
</evidence>
<dbReference type="FunCoup" id="A0A1B4XDV4">
    <property type="interactions" value="221"/>
</dbReference>
<dbReference type="CDD" id="cd00503">
    <property type="entry name" value="Frataxin"/>
    <property type="match status" value="1"/>
</dbReference>
<organism evidence="5 6">
    <name type="scientific">Sulfuricaulis limicola</name>
    <dbReference type="NCBI Taxonomy" id="1620215"/>
    <lineage>
        <taxon>Bacteria</taxon>
        <taxon>Pseudomonadati</taxon>
        <taxon>Pseudomonadota</taxon>
        <taxon>Gammaproteobacteria</taxon>
        <taxon>Acidiferrobacterales</taxon>
        <taxon>Acidiferrobacteraceae</taxon>
        <taxon>Sulfuricaulis</taxon>
    </lineage>
</organism>
<dbReference type="GO" id="GO:0008198">
    <property type="term" value="F:ferrous iron binding"/>
    <property type="evidence" value="ECO:0007669"/>
    <property type="project" value="TreeGrafter"/>
</dbReference>
<dbReference type="PROSITE" id="PS50810">
    <property type="entry name" value="FRATAXIN_2"/>
    <property type="match status" value="1"/>
</dbReference>
<dbReference type="InterPro" id="IPR047584">
    <property type="entry name" value="CyaY"/>
</dbReference>
<dbReference type="PANTHER" id="PTHR16821:SF2">
    <property type="entry name" value="FRATAXIN, MITOCHONDRIAL"/>
    <property type="match status" value="1"/>
</dbReference>
<gene>
    <name evidence="4" type="primary">cyaY</name>
    <name evidence="5" type="ORF">SCL_0659</name>
</gene>
<name>A0A1B4XDV4_9GAMM</name>
<protein>
    <recommendedName>
        <fullName evidence="4">Iron-sulfur cluster assembly protein CyaY</fullName>
    </recommendedName>
</protein>
<dbReference type="Proteomes" id="UP000243180">
    <property type="component" value="Chromosome"/>
</dbReference>
<evidence type="ECO:0000256" key="2">
    <source>
        <dbReference type="ARBA" id="ARBA00022723"/>
    </source>
</evidence>
<comment type="similarity">
    <text evidence="1 4">Belongs to the frataxin family.</text>
</comment>
<dbReference type="HAMAP" id="MF_00142">
    <property type="entry name" value="CyaY"/>
    <property type="match status" value="1"/>
</dbReference>
<evidence type="ECO:0000256" key="3">
    <source>
        <dbReference type="ARBA" id="ARBA00023004"/>
    </source>
</evidence>
<dbReference type="KEGG" id="slim:SCL_0659"/>
<dbReference type="OrthoDB" id="285675at2"/>
<dbReference type="Pfam" id="PF01491">
    <property type="entry name" value="Frataxin_Cyay"/>
    <property type="match status" value="1"/>
</dbReference>
<dbReference type="RefSeq" id="WP_096359892.1">
    <property type="nucleotide sequence ID" value="NZ_AP014879.1"/>
</dbReference>
<dbReference type="SMART" id="SM01219">
    <property type="entry name" value="Frataxin_Cyay"/>
    <property type="match status" value="1"/>
</dbReference>
<dbReference type="InterPro" id="IPR036524">
    <property type="entry name" value="Frataxin/CyaY_sf"/>
</dbReference>
<dbReference type="Gene3D" id="3.30.920.10">
    <property type="entry name" value="Frataxin/CyaY"/>
    <property type="match status" value="1"/>
</dbReference>
<evidence type="ECO:0000256" key="4">
    <source>
        <dbReference type="HAMAP-Rule" id="MF_00142"/>
    </source>
</evidence>
<sequence length="105" mass="11352">MNESEFDKRATDTLLRIEQAIEESGADIDFEGAGGILTLEFANGSKIIINKQGAAKQIWVAARSGGFHYGYVNGEWVNDQGGGELFAELSRLVREQSGEDVTLGS</sequence>
<accession>A0A1B4XDV4</accession>
<dbReference type="PROSITE" id="PS01344">
    <property type="entry name" value="FRATAXIN_1"/>
    <property type="match status" value="1"/>
</dbReference>
<dbReference type="InterPro" id="IPR002908">
    <property type="entry name" value="Frataxin/CyaY"/>
</dbReference>
<comment type="function">
    <text evidence="4">Involved in iron-sulfur (Fe-S) cluster assembly. May act as a regulator of Fe-S biogenesis.</text>
</comment>
<reference evidence="5 6" key="1">
    <citation type="submission" date="2015-05" db="EMBL/GenBank/DDBJ databases">
        <title>Complete genome sequence of a sulfur-oxidizing gammaproteobacterium strain HA5.</title>
        <authorList>
            <person name="Miura A."/>
            <person name="Kojima H."/>
            <person name="Fukui M."/>
        </authorList>
    </citation>
    <scope>NUCLEOTIDE SEQUENCE [LARGE SCALE GENOMIC DNA]</scope>
    <source>
        <strain evidence="5 6">HA5</strain>
    </source>
</reference>